<dbReference type="Pfam" id="PF09839">
    <property type="entry name" value="DUF2066"/>
    <property type="match status" value="1"/>
</dbReference>
<reference evidence="3" key="1">
    <citation type="submission" date="2016-05" db="EMBL/GenBank/DDBJ databases">
        <authorList>
            <person name="Baek K."/>
            <person name="Yang S.-J."/>
        </authorList>
    </citation>
    <scope>NUCLEOTIDE SEQUENCE [LARGE SCALE GENOMIC DNA]</scope>
    <source>
        <strain evidence="3">ST58-10</strain>
    </source>
</reference>
<name>A0A1A9EXN6_9GAMM</name>
<proteinExistence type="predicted"/>
<keyword evidence="3" id="KW-1185">Reference proteome</keyword>
<evidence type="ECO:0000256" key="1">
    <source>
        <dbReference type="SAM" id="SignalP"/>
    </source>
</evidence>
<dbReference type="RefSeq" id="WP_067380874.1">
    <property type="nucleotide sequence ID" value="NZ_CP015839.1"/>
</dbReference>
<evidence type="ECO:0000313" key="3">
    <source>
        <dbReference type="Proteomes" id="UP000078070"/>
    </source>
</evidence>
<keyword evidence="1" id="KW-0732">Signal</keyword>
<dbReference type="EMBL" id="CP015839">
    <property type="protein sequence ID" value="ANG62572.1"/>
    <property type="molecule type" value="Genomic_DNA"/>
</dbReference>
<accession>A0A1A9EXN6</accession>
<protein>
    <recommendedName>
        <fullName evidence="4">DUF2066 domain-containing protein</fullName>
    </recommendedName>
</protein>
<dbReference type="KEGG" id="mars:A8C75_08805"/>
<gene>
    <name evidence="2" type="ORF">A8C75_08805</name>
</gene>
<evidence type="ECO:0000313" key="2">
    <source>
        <dbReference type="EMBL" id="ANG62572.1"/>
    </source>
</evidence>
<dbReference type="Proteomes" id="UP000078070">
    <property type="component" value="Chromosome"/>
</dbReference>
<evidence type="ECO:0008006" key="4">
    <source>
        <dbReference type="Google" id="ProtNLM"/>
    </source>
</evidence>
<feature type="signal peptide" evidence="1">
    <location>
        <begin position="1"/>
        <end position="23"/>
    </location>
</feature>
<dbReference type="OrthoDB" id="6195299at2"/>
<organism evidence="2 3">
    <name type="scientific">Marinobacterium aestuarii</name>
    <dbReference type="NCBI Taxonomy" id="1821621"/>
    <lineage>
        <taxon>Bacteria</taxon>
        <taxon>Pseudomonadati</taxon>
        <taxon>Pseudomonadota</taxon>
        <taxon>Gammaproteobacteria</taxon>
        <taxon>Oceanospirillales</taxon>
        <taxon>Oceanospirillaceae</taxon>
        <taxon>Marinobacterium</taxon>
    </lineage>
</organism>
<sequence length="350" mass="38579">MFIKCLRQVFACAALLWAISAGAVTVPGLYSAEINVARAGTVPNLQQITEGLAQVLIKLSGSAEVAAEAGYGAVLAQAQGLLSEYAYRSSDEGEHWLQLHYAAAPLDELLQDAGIRGPGQQRPALLLWLVAKQAGAVEDYITADHPALQALVAQAQRRGLALQLPLLDLQDLQQLPPELLWQQASDEVRLASQRYAPDAVLAGRIWFEGGFWFSEFEFAGERRETQLFTPFGELDEQMTDVVDRVADSLLQIPELAPLDYRPQGLVLQIDGISGQADYLALVERLRASEGVMAVFPELISAGRLRLRLQLDTSVEQLQETLRLDNRLTPVGRMDGVYMPDTGLLQYRWQN</sequence>
<dbReference type="AlphaFoldDB" id="A0A1A9EXN6"/>
<dbReference type="STRING" id="1821621.A8C75_08805"/>
<dbReference type="InterPro" id="IPR018642">
    <property type="entry name" value="DUF2066"/>
</dbReference>
<feature type="chain" id="PRO_5008386520" description="DUF2066 domain-containing protein" evidence="1">
    <location>
        <begin position="24"/>
        <end position="350"/>
    </location>
</feature>
<reference evidence="2 3" key="2">
    <citation type="journal article" date="2018" name="Int. J. Syst. Evol. Microbiol.">
        <title>Marinobacterium aestuarii sp. nov., a benzene-degrading marine bacterium isolated from estuary sediment.</title>
        <authorList>
            <person name="Bae S.S."/>
            <person name="Jung J."/>
            <person name="Chung D."/>
            <person name="Baek K."/>
        </authorList>
    </citation>
    <scope>NUCLEOTIDE SEQUENCE [LARGE SCALE GENOMIC DNA]</scope>
    <source>
        <strain evidence="2 3">ST58-10</strain>
    </source>
</reference>